<dbReference type="RefSeq" id="WP_091228934.1">
    <property type="nucleotide sequence ID" value="NZ_FMKA01000001.1"/>
</dbReference>
<reference evidence="1 2" key="1">
    <citation type="submission" date="2016-09" db="EMBL/GenBank/DDBJ databases">
        <authorList>
            <person name="Capua I."/>
            <person name="De Benedictis P."/>
            <person name="Joannis T."/>
            <person name="Lombin L.H."/>
            <person name="Cattoli G."/>
        </authorList>
    </citation>
    <scope>NUCLEOTIDE SEQUENCE [LARGE SCALE GENOMIC DNA]</scope>
    <source>
        <strain evidence="1 2">GluBS11</strain>
    </source>
</reference>
<sequence length="139" mass="15823">MIQLIVGKKGKGKTKHLIDSVNKAVGDCKGNIVYLDKNIKHMYELSNKIRLINVTDYPIDNSDEFVGFITGIMSEDHDLEQVYLDSFLKIAHLEDKDISNVLKKLEKLSDHFNIKFVLSISMDQEELPDFAKSQVLLAL</sequence>
<dbReference type="OrthoDB" id="1953676at2"/>
<evidence type="ECO:0000313" key="1">
    <source>
        <dbReference type="EMBL" id="SCP95030.1"/>
    </source>
</evidence>
<proteinExistence type="predicted"/>
<dbReference type="Proteomes" id="UP000199315">
    <property type="component" value="Unassembled WGS sequence"/>
</dbReference>
<evidence type="ECO:0000313" key="2">
    <source>
        <dbReference type="Proteomes" id="UP000199315"/>
    </source>
</evidence>
<dbReference type="STRING" id="1619234.SAMN05421730_1001252"/>
<dbReference type="AlphaFoldDB" id="A0A1D3TNU6"/>
<keyword evidence="2" id="KW-1185">Reference proteome</keyword>
<dbReference type="EMBL" id="FMKA01000001">
    <property type="protein sequence ID" value="SCP95030.1"/>
    <property type="molecule type" value="Genomic_DNA"/>
</dbReference>
<organism evidence="1 2">
    <name type="scientific">Anaerobium acetethylicum</name>
    <dbReference type="NCBI Taxonomy" id="1619234"/>
    <lineage>
        <taxon>Bacteria</taxon>
        <taxon>Bacillati</taxon>
        <taxon>Bacillota</taxon>
        <taxon>Clostridia</taxon>
        <taxon>Lachnospirales</taxon>
        <taxon>Lachnospiraceae</taxon>
        <taxon>Anaerobium</taxon>
    </lineage>
</organism>
<gene>
    <name evidence="1" type="ORF">SAMN05421730_1001252</name>
</gene>
<protein>
    <recommendedName>
        <fullName evidence="3">Twitching motility protein PilT</fullName>
    </recommendedName>
</protein>
<evidence type="ECO:0008006" key="3">
    <source>
        <dbReference type="Google" id="ProtNLM"/>
    </source>
</evidence>
<accession>A0A1D3TNU6</accession>
<name>A0A1D3TNU6_9FIRM</name>